<name>A0A0C5BQE0_9MICO</name>
<dbReference type="KEGG" id="rtx:TI83_00530"/>
<sequence>MQARFISLADRLAPKNYLRLGSASEVMLERIPRLSTVTDPSFSAKEGGSDGHLRAFFNLSGRGGSVANQGLNYLATQLSNSDQLWAIPQGSTPLGFRARLVQTSRAFEYVPVLANPEALPTHLQGDAWQSLVEATVNFSSLSAGTQEVIIALLAKLSLYGVVERLTTNLDNASGEHVDDPLYLRRIIAVSKLNGFTPSVLTALVGVVSNARFDNRLSASLLLIVYHGRFGRDKTMLRELAQTALELAVHHSEPIDILRRSIALRGASFVPMFAKDYSQVWRMLDESFQLNETLRAQRGVPGVFTDENAFALTETAANVAAMTGDVSTSLAYRKKLTGIDRWNGAAWIKLGASYSLVGRSEEALSAFSVAASLGAPTSAEALYLGAMCLHDMGEDRAAIDMLLASLDADPAGISSLIALRSLPDVVGKRHELRAAAENQIDLLRRYAV</sequence>
<organism evidence="1 2">
    <name type="scientific">Rathayibacter toxicus</name>
    <dbReference type="NCBI Taxonomy" id="145458"/>
    <lineage>
        <taxon>Bacteria</taxon>
        <taxon>Bacillati</taxon>
        <taxon>Actinomycetota</taxon>
        <taxon>Actinomycetes</taxon>
        <taxon>Micrococcales</taxon>
        <taxon>Microbacteriaceae</taxon>
        <taxon>Rathayibacter</taxon>
    </lineage>
</organism>
<dbReference type="KEGG" id="rtc:APU90_05950"/>
<evidence type="ECO:0000313" key="1">
    <source>
        <dbReference type="EMBL" id="KKM45667.1"/>
    </source>
</evidence>
<evidence type="ECO:0000313" key="2">
    <source>
        <dbReference type="Proteomes" id="UP000052979"/>
    </source>
</evidence>
<accession>A0A0C5BQE0</accession>
<dbReference type="EMBL" id="LBFI01000032">
    <property type="protein sequence ID" value="KKM45667.1"/>
    <property type="molecule type" value="Genomic_DNA"/>
</dbReference>
<dbReference type="Gene3D" id="1.25.40.10">
    <property type="entry name" value="Tetratricopeptide repeat domain"/>
    <property type="match status" value="1"/>
</dbReference>
<keyword evidence="2" id="KW-1185">Reference proteome</keyword>
<dbReference type="InterPro" id="IPR011990">
    <property type="entry name" value="TPR-like_helical_dom_sf"/>
</dbReference>
<dbReference type="SUPFAM" id="SSF48452">
    <property type="entry name" value="TPR-like"/>
    <property type="match status" value="1"/>
</dbReference>
<dbReference type="AlphaFoldDB" id="A0A0C5BQE0"/>
<dbReference type="STRING" id="145458.APU90_05950"/>
<dbReference type="Proteomes" id="UP000052979">
    <property type="component" value="Unassembled WGS sequence"/>
</dbReference>
<protein>
    <submittedName>
        <fullName evidence="1">Uncharacterized protein</fullName>
    </submittedName>
</protein>
<gene>
    <name evidence="1" type="ORF">VT73_05755</name>
</gene>
<reference evidence="1 2" key="1">
    <citation type="submission" date="2015-04" db="EMBL/GenBank/DDBJ databases">
        <title>Draft genome sequence of Rathayibacter toxicus strain FH-142 (AKA 70134 or CS 32), a Western Australian isolate.</title>
        <authorList>
            <consortium name="Consortium for Microbial Forensics and Genomics (microFORGE)"/>
            <person name="Knight B.M."/>
            <person name="Roberts D.P."/>
            <person name="Lin D."/>
            <person name="Hari K."/>
            <person name="Fletcher J."/>
            <person name="Melcher U."/>
            <person name="Blagden T."/>
            <person name="Luster D.G."/>
            <person name="Sechler A.J."/>
            <person name="Schneider W.L."/>
            <person name="Winegar R.A."/>
        </authorList>
    </citation>
    <scope>NUCLEOTIDE SEQUENCE [LARGE SCALE GENOMIC DNA]</scope>
    <source>
        <strain evidence="1 2">FH142</strain>
    </source>
</reference>
<proteinExistence type="predicted"/>
<dbReference type="PATRIC" id="fig|145458.7.peg.127"/>
<comment type="caution">
    <text evidence="1">The sequence shown here is derived from an EMBL/GenBank/DDBJ whole genome shotgun (WGS) entry which is preliminary data.</text>
</comment>